<comment type="caution">
    <text evidence="2">The sequence shown here is derived from an EMBL/GenBank/DDBJ whole genome shotgun (WGS) entry which is preliminary data.</text>
</comment>
<dbReference type="AlphaFoldDB" id="A0A6L5XAN5"/>
<name>A0A6L5XAN5_9FIRM</name>
<proteinExistence type="predicted"/>
<feature type="non-terminal residue" evidence="2">
    <location>
        <position position="242"/>
    </location>
</feature>
<organism evidence="2 3">
    <name type="scientific">Porcincola intestinalis</name>
    <dbReference type="NCBI Taxonomy" id="2606632"/>
    <lineage>
        <taxon>Bacteria</taxon>
        <taxon>Bacillati</taxon>
        <taxon>Bacillota</taxon>
        <taxon>Clostridia</taxon>
        <taxon>Lachnospirales</taxon>
        <taxon>Lachnospiraceae</taxon>
        <taxon>Porcincola</taxon>
    </lineage>
</organism>
<accession>A0A6L5XAN5</accession>
<evidence type="ECO:0000313" key="2">
    <source>
        <dbReference type="EMBL" id="MSS16096.1"/>
    </source>
</evidence>
<feature type="domain" description="Phage tail fibre protein N-terminal" evidence="1">
    <location>
        <begin position="4"/>
        <end position="149"/>
    </location>
</feature>
<dbReference type="InterPro" id="IPR022225">
    <property type="entry name" value="Phage_tail_fibre_N"/>
</dbReference>
<dbReference type="RefSeq" id="WP_154527525.1">
    <property type="nucleotide sequence ID" value="NZ_VULZ01000023.1"/>
</dbReference>
<protein>
    <recommendedName>
        <fullName evidence="1">Phage tail fibre protein N-terminal domain-containing protein</fullName>
    </recommendedName>
</protein>
<sequence>MMSWKGVITNAGQQILSQWTANGHTLTIDGASVGSGYVDDINMRVATALAHEEATAAIVSADAVDGGTKFKVQVSPAESTEYVAHEIGLWGHIDDGPRTLIALHQDSQTGINIPTKASSPDFIFALYLVHAISNSDTLTVNIDTSAVVSKSTMDNAIATAVSDASKTLNDKIVSNSEAISTNTSNISKNTADITALNNSLNNKIAWGDQVFLNNGYATDANQCSRTGIYWTSTATANVQGYG</sequence>
<keyword evidence="3" id="KW-1185">Reference proteome</keyword>
<evidence type="ECO:0000313" key="3">
    <source>
        <dbReference type="Proteomes" id="UP000481852"/>
    </source>
</evidence>
<dbReference type="Pfam" id="PF12571">
    <property type="entry name" value="Phage_tail_fib"/>
    <property type="match status" value="1"/>
</dbReference>
<dbReference type="Proteomes" id="UP000481852">
    <property type="component" value="Unassembled WGS sequence"/>
</dbReference>
<reference evidence="2 3" key="1">
    <citation type="submission" date="2019-08" db="EMBL/GenBank/DDBJ databases">
        <title>In-depth cultivation of the pig gut microbiome towards novel bacterial diversity and tailored functional studies.</title>
        <authorList>
            <person name="Wylensek D."/>
            <person name="Hitch T.C.A."/>
            <person name="Clavel T."/>
        </authorList>
    </citation>
    <scope>NUCLEOTIDE SEQUENCE [LARGE SCALE GENOMIC DNA]</scope>
    <source>
        <strain evidence="2 3">Oil+RF-744-WCA-WT-11</strain>
    </source>
</reference>
<evidence type="ECO:0000259" key="1">
    <source>
        <dbReference type="Pfam" id="PF12571"/>
    </source>
</evidence>
<dbReference type="EMBL" id="VULZ01000023">
    <property type="protein sequence ID" value="MSS16096.1"/>
    <property type="molecule type" value="Genomic_DNA"/>
</dbReference>
<gene>
    <name evidence="2" type="ORF">FYJ35_13875</name>
</gene>